<sequence length="131" mass="14118">MVSWVPLSPPRLSFSQKDVITPLAPSTSSSLSLLLLRRRRLPLPTGSHPAKGRPPLRLVSSPLLAVGLAVGGSPLRAPYSRPRLWARCCKWVYPRAVADLTGWPQPVMPTGVAPTWRLAVAGRPSSSLPSL</sequence>
<evidence type="ECO:0000313" key="2">
    <source>
        <dbReference type="Proteomes" id="UP000287651"/>
    </source>
</evidence>
<dbReference type="EMBL" id="AMZH03024700">
    <property type="protein sequence ID" value="RRT35654.1"/>
    <property type="molecule type" value="Genomic_DNA"/>
</dbReference>
<comment type="caution">
    <text evidence="1">The sequence shown here is derived from an EMBL/GenBank/DDBJ whole genome shotgun (WGS) entry which is preliminary data.</text>
</comment>
<proteinExistence type="predicted"/>
<dbReference type="Proteomes" id="UP000287651">
    <property type="component" value="Unassembled WGS sequence"/>
</dbReference>
<dbReference type="AlphaFoldDB" id="A0A426X860"/>
<evidence type="ECO:0000313" key="1">
    <source>
        <dbReference type="EMBL" id="RRT35654.1"/>
    </source>
</evidence>
<organism evidence="1 2">
    <name type="scientific">Ensete ventricosum</name>
    <name type="common">Abyssinian banana</name>
    <name type="synonym">Musa ensete</name>
    <dbReference type="NCBI Taxonomy" id="4639"/>
    <lineage>
        <taxon>Eukaryota</taxon>
        <taxon>Viridiplantae</taxon>
        <taxon>Streptophyta</taxon>
        <taxon>Embryophyta</taxon>
        <taxon>Tracheophyta</taxon>
        <taxon>Spermatophyta</taxon>
        <taxon>Magnoliopsida</taxon>
        <taxon>Liliopsida</taxon>
        <taxon>Zingiberales</taxon>
        <taxon>Musaceae</taxon>
        <taxon>Ensete</taxon>
    </lineage>
</organism>
<name>A0A426X860_ENSVE</name>
<reference evidence="1 2" key="1">
    <citation type="journal article" date="2014" name="Agronomy (Basel)">
        <title>A Draft Genome Sequence for Ensete ventricosum, the Drought-Tolerant Tree Against Hunger.</title>
        <authorList>
            <person name="Harrison J."/>
            <person name="Moore K.A."/>
            <person name="Paszkiewicz K."/>
            <person name="Jones T."/>
            <person name="Grant M."/>
            <person name="Ambacheew D."/>
            <person name="Muzemil S."/>
            <person name="Studholme D.J."/>
        </authorList>
    </citation>
    <scope>NUCLEOTIDE SEQUENCE [LARGE SCALE GENOMIC DNA]</scope>
</reference>
<protein>
    <submittedName>
        <fullName evidence="1">Uncharacterized protein</fullName>
    </submittedName>
</protein>
<accession>A0A426X860</accession>
<gene>
    <name evidence="1" type="ORF">B296_00014456</name>
</gene>